<gene>
    <name evidence="1" type="ORF">MBHS_00641</name>
</gene>
<keyword evidence="2" id="KW-1185">Reference proteome</keyword>
<evidence type="ECO:0000313" key="2">
    <source>
        <dbReference type="Proteomes" id="UP000236724"/>
    </source>
</evidence>
<evidence type="ECO:0000313" key="1">
    <source>
        <dbReference type="EMBL" id="SEH04789.1"/>
    </source>
</evidence>
<accession>A0A1H6F685</accession>
<dbReference type="Proteomes" id="UP000236724">
    <property type="component" value="Unassembled WGS sequence"/>
</dbReference>
<dbReference type="EMBL" id="FMSV02000111">
    <property type="protein sequence ID" value="SEH04789.1"/>
    <property type="molecule type" value="Genomic_DNA"/>
</dbReference>
<name>A0A1H6F685_9GAMM</name>
<reference evidence="1 2" key="1">
    <citation type="submission" date="2016-10" db="EMBL/GenBank/DDBJ databases">
        <authorList>
            <person name="de Groot N.N."/>
        </authorList>
    </citation>
    <scope>NUCLEOTIDE SEQUENCE [LARGE SCALE GENOMIC DNA]</scope>
    <source>
        <strain evidence="1">MBHS1</strain>
    </source>
</reference>
<sequence length="99" mass="11159">MERQFQQEKDPGLRKQLEITQGGLQRQVAALDNVDNTMKQAKLQLEHTISAVGTIYSQTLLIEARELDGSRLGRVREEVAGEITQLNDILSAMSDVYEE</sequence>
<organism evidence="1 2">
    <name type="scientific">Candidatus Venteria ishoeyi</name>
    <dbReference type="NCBI Taxonomy" id="1899563"/>
    <lineage>
        <taxon>Bacteria</taxon>
        <taxon>Pseudomonadati</taxon>
        <taxon>Pseudomonadota</taxon>
        <taxon>Gammaproteobacteria</taxon>
        <taxon>Thiotrichales</taxon>
        <taxon>Thiotrichaceae</taxon>
        <taxon>Venteria</taxon>
    </lineage>
</organism>
<protein>
    <submittedName>
        <fullName evidence="1">Uncharacterized protein</fullName>
    </submittedName>
</protein>
<proteinExistence type="predicted"/>
<dbReference type="AlphaFoldDB" id="A0A1H6F685"/>